<feature type="transmembrane region" description="Helical" evidence="1">
    <location>
        <begin position="146"/>
        <end position="167"/>
    </location>
</feature>
<dbReference type="EMBL" id="JASZYV010000005">
    <property type="protein sequence ID" value="MDM0046945.1"/>
    <property type="molecule type" value="Genomic_DNA"/>
</dbReference>
<comment type="caution">
    <text evidence="2">The sequence shown here is derived from an EMBL/GenBank/DDBJ whole genome shotgun (WGS) entry which is preliminary data.</text>
</comment>
<dbReference type="RefSeq" id="WP_286662060.1">
    <property type="nucleotide sequence ID" value="NZ_JASZYV010000005.1"/>
</dbReference>
<feature type="transmembrane region" description="Helical" evidence="1">
    <location>
        <begin position="102"/>
        <end position="126"/>
    </location>
</feature>
<feature type="transmembrane region" description="Helical" evidence="1">
    <location>
        <begin position="174"/>
        <end position="191"/>
    </location>
</feature>
<feature type="transmembrane region" description="Helical" evidence="1">
    <location>
        <begin position="257"/>
        <end position="274"/>
    </location>
</feature>
<sequence length="412" mass="45327">MTPDSSSASAVPVSELASMALAPVDADAQHGADSFYQPRRAAFWLLAVLIFNGLIYMAPLFFNGLRVVPVTALLGLLVWALYTWAFLWVFRTFELLEQRPPAAFALAFAWGGLAAAHLAVLPNIAIQSLAAKLVSPEFAAAWGPALAGPITEELLKLVGVVLLILVARNQFRTELSILVVGAVVGLGFQVVENFSYTVRAAINFPLEDQVTPVLLNLVTRGLLSGLWSHAAYTTIASYGVAYAVVRTARPAAERVGIAVLFFALAWAMHFVWNSPWLEDSFTDSNLGLALLLVVKGAPVLVAAGVLWRSAMREQGSYLHAMASYFVPERDLLRDDEWMRLGSPLERMRVRREMGRQFGPQARRLKHRLQRDQLRLVLLAATYGRGAQTRRHEAAIRRTRARLDALTAQAKLS</sequence>
<evidence type="ECO:0000256" key="1">
    <source>
        <dbReference type="SAM" id="Phobius"/>
    </source>
</evidence>
<proteinExistence type="predicted"/>
<feature type="transmembrane region" description="Helical" evidence="1">
    <location>
        <begin position="226"/>
        <end position="245"/>
    </location>
</feature>
<evidence type="ECO:0000313" key="3">
    <source>
        <dbReference type="Proteomes" id="UP001174908"/>
    </source>
</evidence>
<dbReference type="PANTHER" id="PTHR36844">
    <property type="entry name" value="PROTEASE PRSW"/>
    <property type="match status" value="1"/>
</dbReference>
<dbReference type="Pfam" id="PF13367">
    <property type="entry name" value="PrsW-protease"/>
    <property type="match status" value="1"/>
</dbReference>
<feature type="transmembrane region" description="Helical" evidence="1">
    <location>
        <begin position="286"/>
        <end position="307"/>
    </location>
</feature>
<keyword evidence="2" id="KW-0378">Hydrolase</keyword>
<dbReference type="InterPro" id="IPR026898">
    <property type="entry name" value="PrsW"/>
</dbReference>
<keyword evidence="1" id="KW-1133">Transmembrane helix</keyword>
<keyword evidence="2" id="KW-0482">Metalloprotease</keyword>
<organism evidence="2 3">
    <name type="scientific">Variovorax dokdonensis</name>
    <dbReference type="NCBI Taxonomy" id="344883"/>
    <lineage>
        <taxon>Bacteria</taxon>
        <taxon>Pseudomonadati</taxon>
        <taxon>Pseudomonadota</taxon>
        <taxon>Betaproteobacteria</taxon>
        <taxon>Burkholderiales</taxon>
        <taxon>Comamonadaceae</taxon>
        <taxon>Variovorax</taxon>
    </lineage>
</organism>
<dbReference type="Proteomes" id="UP001174908">
    <property type="component" value="Unassembled WGS sequence"/>
</dbReference>
<keyword evidence="3" id="KW-1185">Reference proteome</keyword>
<accession>A0ABT7NGD9</accession>
<dbReference type="PANTHER" id="PTHR36844:SF1">
    <property type="entry name" value="PROTEASE PRSW"/>
    <property type="match status" value="1"/>
</dbReference>
<keyword evidence="1" id="KW-0812">Transmembrane</keyword>
<gene>
    <name evidence="2" type="ORF">QTH91_20810</name>
</gene>
<feature type="transmembrane region" description="Helical" evidence="1">
    <location>
        <begin position="68"/>
        <end position="90"/>
    </location>
</feature>
<dbReference type="GO" id="GO:0008237">
    <property type="term" value="F:metallopeptidase activity"/>
    <property type="evidence" value="ECO:0007669"/>
    <property type="project" value="UniProtKB-KW"/>
</dbReference>
<keyword evidence="2" id="KW-0645">Protease</keyword>
<reference evidence="2" key="1">
    <citation type="submission" date="2023-06" db="EMBL/GenBank/DDBJ databases">
        <authorList>
            <person name="Jiang Y."/>
            <person name="Liu Q."/>
        </authorList>
    </citation>
    <scope>NUCLEOTIDE SEQUENCE</scope>
    <source>
        <strain evidence="2">CGMCC 1.12089</strain>
    </source>
</reference>
<protein>
    <submittedName>
        <fullName evidence="2">PrsW family intramembrane metalloprotease</fullName>
    </submittedName>
</protein>
<keyword evidence="1" id="KW-0472">Membrane</keyword>
<feature type="transmembrane region" description="Helical" evidence="1">
    <location>
        <begin position="41"/>
        <end position="62"/>
    </location>
</feature>
<evidence type="ECO:0000313" key="2">
    <source>
        <dbReference type="EMBL" id="MDM0046945.1"/>
    </source>
</evidence>
<name>A0ABT7NGD9_9BURK</name>